<evidence type="ECO:0000313" key="2">
    <source>
        <dbReference type="Proteomes" id="UP000215355"/>
    </source>
</evidence>
<dbReference type="RefSeq" id="WP_093099766.1">
    <property type="nucleotide sequence ID" value="NZ_DAMBSL010000018.1"/>
</dbReference>
<accession>A0AAJ4XFS8</accession>
<dbReference type="Proteomes" id="UP000215355">
    <property type="component" value="Chromosome 1"/>
</dbReference>
<reference evidence="1 2" key="1">
    <citation type="submission" date="2017-06" db="EMBL/GenBank/DDBJ databases">
        <authorList>
            <consortium name="Pathogen Informatics"/>
        </authorList>
    </citation>
    <scope>NUCLEOTIDE SEQUENCE [LARGE SCALE GENOMIC DNA]</scope>
    <source>
        <strain evidence="1 2">NCTC12149</strain>
    </source>
</reference>
<name>A0AAJ4XFS8_9SPHI</name>
<gene>
    <name evidence="1" type="ORF">SAMEA4412673_03971</name>
</gene>
<dbReference type="KEGG" id="smiz:4412673_03971"/>
<dbReference type="Pfam" id="PF13715">
    <property type="entry name" value="CarbopepD_reg_2"/>
    <property type="match status" value="1"/>
</dbReference>
<organism evidence="1 2">
    <name type="scientific">Sphingobacterium mizutaii</name>
    <dbReference type="NCBI Taxonomy" id="1010"/>
    <lineage>
        <taxon>Bacteria</taxon>
        <taxon>Pseudomonadati</taxon>
        <taxon>Bacteroidota</taxon>
        <taxon>Sphingobacteriia</taxon>
        <taxon>Sphingobacteriales</taxon>
        <taxon>Sphingobacteriaceae</taxon>
        <taxon>Sphingobacterium</taxon>
    </lineage>
</organism>
<dbReference type="Gene3D" id="2.60.40.1120">
    <property type="entry name" value="Carboxypeptidase-like, regulatory domain"/>
    <property type="match status" value="1"/>
</dbReference>
<dbReference type="AlphaFoldDB" id="A0AAJ4XFS8"/>
<protein>
    <submittedName>
        <fullName evidence="1">TonB-linked outer membrane protein, SusC/RagA family</fullName>
    </submittedName>
</protein>
<proteinExistence type="predicted"/>
<dbReference type="SUPFAM" id="SSF49464">
    <property type="entry name" value="Carboxypeptidase regulatory domain-like"/>
    <property type="match status" value="1"/>
</dbReference>
<sequence>MIRIYLTIISIFIAQHLLAQHTIKGKIINADDRSPIAGASIYINNSSLGTSSNKEGLFTIHSPTRNVELVVSNMGFEKRVLEIQIPLQQDLIIAIKEKSTAIEEVVVTNYLKDGWKEWGQFFTENLIGQGGFADDCKILNHEVVKFRFDKKANVLTAICTEPLKIRNDALGYELTYDLGGFRMDFGSKMFLFEGYAFFKDIGKGRSKYKKNRNTSYLLSMNRFVRSTYNKEWEKDGYIVRKLVKKDNEVRTEAIQKYNAILDSIQKKYRGNWKLFYASQTDFTEDQVNTIRKQRIQPEKISYLMGIMQPDEIIVGEDKEKGLMKLNYTDYLYIIYPADFSSSKNKILQKAASEVSELFIMDSDGIIIEPQGSYFPTASWILSGYAVSYSKLAYMLPLDYVPTE</sequence>
<dbReference type="EMBL" id="LT906468">
    <property type="protein sequence ID" value="SNV64608.1"/>
    <property type="molecule type" value="Genomic_DNA"/>
</dbReference>
<dbReference type="InterPro" id="IPR008969">
    <property type="entry name" value="CarboxyPept-like_regulatory"/>
</dbReference>
<evidence type="ECO:0000313" key="1">
    <source>
        <dbReference type="EMBL" id="SNV64608.1"/>
    </source>
</evidence>